<feature type="region of interest" description="Disordered" evidence="1">
    <location>
        <begin position="201"/>
        <end position="293"/>
    </location>
</feature>
<dbReference type="Proteomes" id="UP000077266">
    <property type="component" value="Unassembled WGS sequence"/>
</dbReference>
<sequence length="353" mass="37307">MAEAVLLPAQWNITSAKLVPRSSLATPSCSSGPGSALLLQASDEAGLFFHAKAGDEITVYGALMSSPSDDIRVLYSVDAPFVGSILDSFSPSTFAAQPCDGILARATINSTIDTSHRLVLLTPANVTIAIYNATISDGQLVTGSSLSLSMPSSVPTNTVLPKQSNTGLVLAIVVPLCACLCLAIMFVVWWLCRRRSRRRREEQNGSPWPHSFAALDQQQPSRSSTSPFQDSKRALATAPRSGETQPYMVGPETPVLSGTHSGSSWDSGTDTPTGPGMSISEQQPTPLSARAQQPLAEDATVGAAVLSGVRNAGFSLQDLLASLDRLRHGPDHEDAEMGAPPPLYDHDLSGRNR</sequence>
<feature type="region of interest" description="Disordered" evidence="1">
    <location>
        <begin position="329"/>
        <end position="353"/>
    </location>
</feature>
<organism evidence="3 4">
    <name type="scientific">Exidia glandulosa HHB12029</name>
    <dbReference type="NCBI Taxonomy" id="1314781"/>
    <lineage>
        <taxon>Eukaryota</taxon>
        <taxon>Fungi</taxon>
        <taxon>Dikarya</taxon>
        <taxon>Basidiomycota</taxon>
        <taxon>Agaricomycotina</taxon>
        <taxon>Agaricomycetes</taxon>
        <taxon>Auriculariales</taxon>
        <taxon>Exidiaceae</taxon>
        <taxon>Exidia</taxon>
    </lineage>
</organism>
<accession>A0A165EU84</accession>
<feature type="compositionally biased region" description="Basic and acidic residues" evidence="1">
    <location>
        <begin position="344"/>
        <end position="353"/>
    </location>
</feature>
<keyword evidence="2" id="KW-1133">Transmembrane helix</keyword>
<evidence type="ECO:0000313" key="4">
    <source>
        <dbReference type="Proteomes" id="UP000077266"/>
    </source>
</evidence>
<feature type="compositionally biased region" description="Polar residues" evidence="1">
    <location>
        <begin position="216"/>
        <end position="229"/>
    </location>
</feature>
<reference evidence="3 4" key="1">
    <citation type="journal article" date="2016" name="Mol. Biol. Evol.">
        <title>Comparative Genomics of Early-Diverging Mushroom-Forming Fungi Provides Insights into the Origins of Lignocellulose Decay Capabilities.</title>
        <authorList>
            <person name="Nagy L.G."/>
            <person name="Riley R."/>
            <person name="Tritt A."/>
            <person name="Adam C."/>
            <person name="Daum C."/>
            <person name="Floudas D."/>
            <person name="Sun H."/>
            <person name="Yadav J.S."/>
            <person name="Pangilinan J."/>
            <person name="Larsson K.H."/>
            <person name="Matsuura K."/>
            <person name="Barry K."/>
            <person name="Labutti K."/>
            <person name="Kuo R."/>
            <person name="Ohm R.A."/>
            <person name="Bhattacharya S.S."/>
            <person name="Shirouzu T."/>
            <person name="Yoshinaga Y."/>
            <person name="Martin F.M."/>
            <person name="Grigoriev I.V."/>
            <person name="Hibbett D.S."/>
        </authorList>
    </citation>
    <scope>NUCLEOTIDE SEQUENCE [LARGE SCALE GENOMIC DNA]</scope>
    <source>
        <strain evidence="3 4">HHB12029</strain>
    </source>
</reference>
<feature type="transmembrane region" description="Helical" evidence="2">
    <location>
        <begin position="168"/>
        <end position="192"/>
    </location>
</feature>
<dbReference type="AlphaFoldDB" id="A0A165EU84"/>
<proteinExistence type="predicted"/>
<name>A0A165EU84_EXIGL</name>
<protein>
    <recommendedName>
        <fullName evidence="5">Transmembrane protein</fullName>
    </recommendedName>
</protein>
<evidence type="ECO:0000256" key="1">
    <source>
        <dbReference type="SAM" id="MobiDB-lite"/>
    </source>
</evidence>
<evidence type="ECO:0000256" key="2">
    <source>
        <dbReference type="SAM" id="Phobius"/>
    </source>
</evidence>
<keyword evidence="2" id="KW-0812">Transmembrane</keyword>
<gene>
    <name evidence="3" type="ORF">EXIGLDRAFT_723451</name>
</gene>
<dbReference type="EMBL" id="KV426118">
    <property type="protein sequence ID" value="KZV87696.1"/>
    <property type="molecule type" value="Genomic_DNA"/>
</dbReference>
<dbReference type="InParanoid" id="A0A165EU84"/>
<keyword evidence="2" id="KW-0472">Membrane</keyword>
<evidence type="ECO:0008006" key="5">
    <source>
        <dbReference type="Google" id="ProtNLM"/>
    </source>
</evidence>
<evidence type="ECO:0000313" key="3">
    <source>
        <dbReference type="EMBL" id="KZV87696.1"/>
    </source>
</evidence>
<feature type="compositionally biased region" description="Polar residues" evidence="1">
    <location>
        <begin position="256"/>
        <end position="272"/>
    </location>
</feature>
<keyword evidence="4" id="KW-1185">Reference proteome</keyword>